<organism evidence="2">
    <name type="scientific">Streptomyces sp. R41</name>
    <dbReference type="NCBI Taxonomy" id="3238632"/>
    <lineage>
        <taxon>Bacteria</taxon>
        <taxon>Bacillati</taxon>
        <taxon>Actinomycetota</taxon>
        <taxon>Actinomycetes</taxon>
        <taxon>Kitasatosporales</taxon>
        <taxon>Streptomycetaceae</taxon>
        <taxon>Streptomyces</taxon>
    </lineage>
</organism>
<dbReference type="AlphaFoldDB" id="A0AB39RML8"/>
<name>A0AB39RML8_9ACTN</name>
<gene>
    <name evidence="2" type="ORF">AB5J53_27730</name>
</gene>
<proteinExistence type="predicted"/>
<dbReference type="RefSeq" id="WP_369248363.1">
    <property type="nucleotide sequence ID" value="NZ_CP163443.1"/>
</dbReference>
<accession>A0AB39RML8</accession>
<evidence type="ECO:0000256" key="1">
    <source>
        <dbReference type="SAM" id="MobiDB-lite"/>
    </source>
</evidence>
<dbReference type="InterPro" id="IPR047789">
    <property type="entry name" value="CU044_5270-like"/>
</dbReference>
<sequence>MNTLPEKDLPPGRHRLLKEHLMTEIRQASQVPRRDETPARVRSKWLRPAIAAVAVAAVAATVVVAMPASDGKSGPGAAPGASKQVSKDVSKDVPKDAATLLGDIALAAEHQKVPGNIRDDQFVYIESRVGYSVYENNKPARVEPIHEREIWLSVDGDHWGLLKEDNHIGTTKLEPDPLHTPSDTDYRNLQTLPTDPDKMLDWLHKNGNGGTSENQQAFALVGDLVSESLLPPDVGAALFRAAAKIPGVVVVPDAVDAAGRHGVAVARVDGGEREELIFDRETKKYLGERVVAVEDLPSGFKKGQTTGSSAILKREVVDKAGQRP</sequence>
<dbReference type="NCBIfam" id="NF038083">
    <property type="entry name" value="CU044_5270_fam"/>
    <property type="match status" value="1"/>
</dbReference>
<protein>
    <submittedName>
        <fullName evidence="2">CU044_5270 family protein</fullName>
    </submittedName>
</protein>
<reference evidence="2" key="1">
    <citation type="submission" date="2024-07" db="EMBL/GenBank/DDBJ databases">
        <authorList>
            <person name="Yu S.T."/>
        </authorList>
    </citation>
    <scope>NUCLEOTIDE SEQUENCE</scope>
    <source>
        <strain evidence="2">R41</strain>
    </source>
</reference>
<dbReference type="EMBL" id="CP163443">
    <property type="protein sequence ID" value="XDQ55178.1"/>
    <property type="molecule type" value="Genomic_DNA"/>
</dbReference>
<evidence type="ECO:0000313" key="2">
    <source>
        <dbReference type="EMBL" id="XDQ55178.1"/>
    </source>
</evidence>
<feature type="compositionally biased region" description="Low complexity" evidence="1">
    <location>
        <begin position="68"/>
        <end position="83"/>
    </location>
</feature>
<feature type="region of interest" description="Disordered" evidence="1">
    <location>
        <begin position="68"/>
        <end position="90"/>
    </location>
</feature>